<dbReference type="InterPro" id="IPR009875">
    <property type="entry name" value="PilZ_domain"/>
</dbReference>
<dbReference type="EMBL" id="FO203522">
    <property type="protein sequence ID" value="CCO22171.1"/>
    <property type="molecule type" value="Genomic_DNA"/>
</dbReference>
<dbReference type="Gene3D" id="2.40.10.220">
    <property type="entry name" value="predicted glycosyltransferase like domains"/>
    <property type="match status" value="1"/>
</dbReference>
<gene>
    <name evidence="2" type="ORF">DESAM_10190</name>
</gene>
<reference evidence="2 3" key="1">
    <citation type="submission" date="2012-10" db="EMBL/GenBank/DDBJ databases">
        <authorList>
            <person name="Genoscope - CEA"/>
        </authorList>
    </citation>
    <scope>NUCLEOTIDE SEQUENCE [LARGE SCALE GENOMIC DNA]</scope>
    <source>
        <strain evidence="3">AM13 / DSM 14728</strain>
    </source>
</reference>
<proteinExistence type="predicted"/>
<sequence length="214" mass="24439">MPGTDRIFVIAFVDSHLPYQGMNIHSKLDIKFCTDLDSFFEEMLKTEHAGLILEMHKVMDTPALERNKIFAFAASKPVLRTRAKSKTADLVDDPDQFINNCKTKKKGRIRRFERTEVDLQIQISCDNDHAMASDFSGTIRNISETGCFIETRTDFSENKFIHIKINDISNKLPIYAALCWTKNGPDKLYGYGVKFISIQEDQSAELVKKYSPST</sequence>
<accession>L0R9B1</accession>
<organism evidence="2 3">
    <name type="scientific">Maridesulfovibrio hydrothermalis AM13 = DSM 14728</name>
    <dbReference type="NCBI Taxonomy" id="1121451"/>
    <lineage>
        <taxon>Bacteria</taxon>
        <taxon>Pseudomonadati</taxon>
        <taxon>Thermodesulfobacteriota</taxon>
        <taxon>Desulfovibrionia</taxon>
        <taxon>Desulfovibrionales</taxon>
        <taxon>Desulfovibrionaceae</taxon>
        <taxon>Maridesulfovibrio</taxon>
    </lineage>
</organism>
<dbReference type="RefSeq" id="WP_015334781.1">
    <property type="nucleotide sequence ID" value="NC_020055.1"/>
</dbReference>
<protein>
    <submittedName>
        <fullName evidence="2">Type IV pilus assembly PilZ</fullName>
    </submittedName>
</protein>
<dbReference type="Proteomes" id="UP000010808">
    <property type="component" value="Chromosome"/>
</dbReference>
<dbReference type="GO" id="GO:0035438">
    <property type="term" value="F:cyclic-di-GMP binding"/>
    <property type="evidence" value="ECO:0007669"/>
    <property type="project" value="InterPro"/>
</dbReference>
<keyword evidence="3" id="KW-1185">Reference proteome</keyword>
<dbReference type="SUPFAM" id="SSF141371">
    <property type="entry name" value="PilZ domain-like"/>
    <property type="match status" value="1"/>
</dbReference>
<evidence type="ECO:0000259" key="1">
    <source>
        <dbReference type="Pfam" id="PF07238"/>
    </source>
</evidence>
<dbReference type="HOGENOM" id="CLU_111941_0_0_7"/>
<dbReference type="Pfam" id="PF07238">
    <property type="entry name" value="PilZ"/>
    <property type="match status" value="1"/>
</dbReference>
<feature type="domain" description="PilZ" evidence="1">
    <location>
        <begin position="110"/>
        <end position="207"/>
    </location>
</feature>
<dbReference type="AlphaFoldDB" id="L0R9B1"/>
<dbReference type="eggNOG" id="ENOG5031HGY">
    <property type="taxonomic scope" value="Bacteria"/>
</dbReference>
<evidence type="ECO:0000313" key="3">
    <source>
        <dbReference type="Proteomes" id="UP000010808"/>
    </source>
</evidence>
<evidence type="ECO:0000313" key="2">
    <source>
        <dbReference type="EMBL" id="CCO22171.1"/>
    </source>
</evidence>
<dbReference type="KEGG" id="dhy:DESAM_10190"/>
<name>L0R9B1_9BACT</name>
<dbReference type="PATRIC" id="fig|1121451.3.peg.175"/>
<dbReference type="OrthoDB" id="5453332at2"/>